<dbReference type="EMBL" id="OW152839">
    <property type="protein sequence ID" value="CAH2061163.1"/>
    <property type="molecule type" value="Genomic_DNA"/>
</dbReference>
<feature type="compositionally biased region" description="Basic residues" evidence="1">
    <location>
        <begin position="51"/>
        <end position="61"/>
    </location>
</feature>
<evidence type="ECO:0000313" key="2">
    <source>
        <dbReference type="EMBL" id="CAH2061163.1"/>
    </source>
</evidence>
<feature type="region of interest" description="Disordered" evidence="1">
    <location>
        <begin position="1"/>
        <end position="99"/>
    </location>
</feature>
<name>A0ABN8IQM9_9NEOP</name>
<sequence>MRALVDPKGNAAPPRATSASFGGGEGGGGPGGGGAGREGRRNARRGAGVHTHAHAHARARTKVGPTHAVVRTIVKQRETTRGDTMPATARRSAGPSYVS</sequence>
<reference evidence="2" key="1">
    <citation type="submission" date="2022-03" db="EMBL/GenBank/DDBJ databases">
        <authorList>
            <person name="Martin H S."/>
        </authorList>
    </citation>
    <scope>NUCLEOTIDE SEQUENCE</scope>
</reference>
<dbReference type="Proteomes" id="UP000837857">
    <property type="component" value="Chromosome 27"/>
</dbReference>
<evidence type="ECO:0000313" key="3">
    <source>
        <dbReference type="Proteomes" id="UP000837857"/>
    </source>
</evidence>
<keyword evidence="3" id="KW-1185">Reference proteome</keyword>
<evidence type="ECO:0000256" key="1">
    <source>
        <dbReference type="SAM" id="MobiDB-lite"/>
    </source>
</evidence>
<feature type="compositionally biased region" description="Gly residues" evidence="1">
    <location>
        <begin position="21"/>
        <end position="36"/>
    </location>
</feature>
<accession>A0ABN8IQM9</accession>
<protein>
    <submittedName>
        <fullName evidence="2">Uncharacterized protein</fullName>
    </submittedName>
</protein>
<proteinExistence type="predicted"/>
<gene>
    <name evidence="2" type="ORF">IPOD504_LOCUS11329</name>
</gene>
<feature type="non-terminal residue" evidence="2">
    <location>
        <position position="99"/>
    </location>
</feature>
<organism evidence="2 3">
    <name type="scientific">Iphiclides podalirius</name>
    <name type="common">scarce swallowtail</name>
    <dbReference type="NCBI Taxonomy" id="110791"/>
    <lineage>
        <taxon>Eukaryota</taxon>
        <taxon>Metazoa</taxon>
        <taxon>Ecdysozoa</taxon>
        <taxon>Arthropoda</taxon>
        <taxon>Hexapoda</taxon>
        <taxon>Insecta</taxon>
        <taxon>Pterygota</taxon>
        <taxon>Neoptera</taxon>
        <taxon>Endopterygota</taxon>
        <taxon>Lepidoptera</taxon>
        <taxon>Glossata</taxon>
        <taxon>Ditrysia</taxon>
        <taxon>Papilionoidea</taxon>
        <taxon>Papilionidae</taxon>
        <taxon>Papilioninae</taxon>
        <taxon>Iphiclides</taxon>
    </lineage>
</organism>